<proteinExistence type="predicted"/>
<dbReference type="SUPFAM" id="SSF47598">
    <property type="entry name" value="Ribbon-helix-helix"/>
    <property type="match status" value="1"/>
</dbReference>
<sequence>MSENKNPVGRPAINATPITVRVPPELLAALDRVMPEIGAETRPEAVRMILRDWLEGFDEKRDGRARAD</sequence>
<dbReference type="Proteomes" id="UP001139035">
    <property type="component" value="Unassembled WGS sequence"/>
</dbReference>
<organism evidence="1 2">
    <name type="scientific">Jiella avicenniae</name>
    <dbReference type="NCBI Taxonomy" id="2907202"/>
    <lineage>
        <taxon>Bacteria</taxon>
        <taxon>Pseudomonadati</taxon>
        <taxon>Pseudomonadota</taxon>
        <taxon>Alphaproteobacteria</taxon>
        <taxon>Hyphomicrobiales</taxon>
        <taxon>Aurantimonadaceae</taxon>
        <taxon>Jiella</taxon>
    </lineage>
</organism>
<protein>
    <submittedName>
        <fullName evidence="1">Ribbon-helix-helix domain-containing protein</fullName>
    </submittedName>
</protein>
<dbReference type="Gene3D" id="1.10.1220.10">
    <property type="entry name" value="Met repressor-like"/>
    <property type="match status" value="1"/>
</dbReference>
<evidence type="ECO:0000313" key="2">
    <source>
        <dbReference type="Proteomes" id="UP001139035"/>
    </source>
</evidence>
<gene>
    <name evidence="1" type="ORF">LZD57_00380</name>
</gene>
<dbReference type="AlphaFoldDB" id="A0A9X1NVT9"/>
<dbReference type="CDD" id="cd22231">
    <property type="entry name" value="RHH_NikR_HicB-like"/>
    <property type="match status" value="1"/>
</dbReference>
<keyword evidence="2" id="KW-1185">Reference proteome</keyword>
<dbReference type="RefSeq" id="WP_233717136.1">
    <property type="nucleotide sequence ID" value="NZ_JAJUWU010000001.1"/>
</dbReference>
<dbReference type="InterPro" id="IPR010985">
    <property type="entry name" value="Ribbon_hlx_hlx"/>
</dbReference>
<dbReference type="GO" id="GO:0006355">
    <property type="term" value="P:regulation of DNA-templated transcription"/>
    <property type="evidence" value="ECO:0007669"/>
    <property type="project" value="InterPro"/>
</dbReference>
<dbReference type="InterPro" id="IPR013321">
    <property type="entry name" value="Arc_rbn_hlx_hlx"/>
</dbReference>
<reference evidence="1" key="1">
    <citation type="submission" date="2022-01" db="EMBL/GenBank/DDBJ databases">
        <title>Jiella avicenniae sp. nov., a novel endophytic bacterium isolated from bark of Avicennia marina.</title>
        <authorList>
            <person name="Tuo L."/>
        </authorList>
    </citation>
    <scope>NUCLEOTIDE SEQUENCE</scope>
    <source>
        <strain evidence="1">CBK1P-4</strain>
    </source>
</reference>
<comment type="caution">
    <text evidence="1">The sequence shown here is derived from an EMBL/GenBank/DDBJ whole genome shotgun (WGS) entry which is preliminary data.</text>
</comment>
<evidence type="ECO:0000313" key="1">
    <source>
        <dbReference type="EMBL" id="MCE7026432.1"/>
    </source>
</evidence>
<accession>A0A9X1NVT9</accession>
<name>A0A9X1NVT9_9HYPH</name>
<dbReference type="EMBL" id="JAJUWU010000001">
    <property type="protein sequence ID" value="MCE7026432.1"/>
    <property type="molecule type" value="Genomic_DNA"/>
</dbReference>